<keyword evidence="5" id="KW-1185">Reference proteome</keyword>
<protein>
    <submittedName>
        <fullName evidence="4">TetR/AcrR family transcriptional regulator</fullName>
    </submittedName>
</protein>
<dbReference type="OrthoDB" id="9789566at2"/>
<dbReference type="KEGG" id="fbe:FF125_01260"/>
<name>A0A5B7TP26_9FLAO</name>
<feature type="DNA-binding region" description="H-T-H motif" evidence="2">
    <location>
        <begin position="31"/>
        <end position="50"/>
    </location>
</feature>
<dbReference type="RefSeq" id="WP_138948082.1">
    <property type="nucleotide sequence ID" value="NZ_CP040749.1"/>
</dbReference>
<evidence type="ECO:0000259" key="3">
    <source>
        <dbReference type="PROSITE" id="PS50977"/>
    </source>
</evidence>
<dbReference type="Pfam" id="PF00440">
    <property type="entry name" value="TetR_N"/>
    <property type="match status" value="1"/>
</dbReference>
<dbReference type="Proteomes" id="UP000306229">
    <property type="component" value="Chromosome"/>
</dbReference>
<proteinExistence type="predicted"/>
<keyword evidence="1 2" id="KW-0238">DNA-binding</keyword>
<dbReference type="SUPFAM" id="SSF48498">
    <property type="entry name" value="Tetracyclin repressor-like, C-terminal domain"/>
    <property type="match status" value="1"/>
</dbReference>
<dbReference type="Gene3D" id="1.10.357.10">
    <property type="entry name" value="Tetracycline Repressor, domain 2"/>
    <property type="match status" value="1"/>
</dbReference>
<evidence type="ECO:0000256" key="2">
    <source>
        <dbReference type="PROSITE-ProRule" id="PRU00335"/>
    </source>
</evidence>
<feature type="domain" description="HTH tetR-type" evidence="3">
    <location>
        <begin position="8"/>
        <end position="68"/>
    </location>
</feature>
<evidence type="ECO:0000313" key="5">
    <source>
        <dbReference type="Proteomes" id="UP000306229"/>
    </source>
</evidence>
<dbReference type="PANTHER" id="PTHR30328">
    <property type="entry name" value="TRANSCRIPTIONAL REPRESSOR"/>
    <property type="match status" value="1"/>
</dbReference>
<dbReference type="GO" id="GO:0003677">
    <property type="term" value="F:DNA binding"/>
    <property type="evidence" value="ECO:0007669"/>
    <property type="project" value="UniProtKB-UniRule"/>
</dbReference>
<dbReference type="InterPro" id="IPR036271">
    <property type="entry name" value="Tet_transcr_reg_TetR-rel_C_sf"/>
</dbReference>
<dbReference type="PANTHER" id="PTHR30328:SF54">
    <property type="entry name" value="HTH-TYPE TRANSCRIPTIONAL REPRESSOR SCO4008"/>
    <property type="match status" value="1"/>
</dbReference>
<gene>
    <name evidence="4" type="ORF">FF125_01260</name>
</gene>
<dbReference type="AlphaFoldDB" id="A0A5B7TP26"/>
<accession>A0A5B7TP26</accession>
<reference evidence="4 5" key="1">
    <citation type="submission" date="2019-05" db="EMBL/GenBank/DDBJ databases">
        <title>Algicella ahnfeltiae gen. nov., sp. nov., a novel marine bacterium of the family Flavobacteriaceae isolated from a red alga.</title>
        <authorList>
            <person name="Nedashkovskaya O.I."/>
            <person name="Kukhlevskiy A.D."/>
            <person name="Kim S.-G."/>
            <person name="Zhukova N.V."/>
            <person name="Mikhailov V.V."/>
        </authorList>
    </citation>
    <scope>NUCLEOTIDE SEQUENCE [LARGE SCALE GENOMIC DNA]</scope>
    <source>
        <strain evidence="4 5">10Alg115</strain>
    </source>
</reference>
<sequence length="205" mass="23809">MKLKTKDSNTETDILNAAEVIFQRKGLDGARMQEIADEAGINKALLHYYFRSKQLLFETVFHKAFSLIAPQIKSILDDNSSIEDKIKNFTHNYISFISEHPYLPNFIFQELNRNTDFISKVQKTIGFPTIDKFKKQLEREVKKGIIIPIKAEQLFINILALNIFPFLAKPLIKSITNTDENTFNHLMEERKTEVSNFIINAIKRK</sequence>
<dbReference type="PROSITE" id="PS50977">
    <property type="entry name" value="HTH_TETR_2"/>
    <property type="match status" value="1"/>
</dbReference>
<evidence type="ECO:0000256" key="1">
    <source>
        <dbReference type="ARBA" id="ARBA00023125"/>
    </source>
</evidence>
<dbReference type="EMBL" id="CP040749">
    <property type="protein sequence ID" value="QCX37131.1"/>
    <property type="molecule type" value="Genomic_DNA"/>
</dbReference>
<dbReference type="InterPro" id="IPR009057">
    <property type="entry name" value="Homeodomain-like_sf"/>
</dbReference>
<dbReference type="SUPFAM" id="SSF46689">
    <property type="entry name" value="Homeodomain-like"/>
    <property type="match status" value="1"/>
</dbReference>
<evidence type="ECO:0000313" key="4">
    <source>
        <dbReference type="EMBL" id="QCX37131.1"/>
    </source>
</evidence>
<organism evidence="4 5">
    <name type="scientific">Aureibaculum algae</name>
    <dbReference type="NCBI Taxonomy" id="2584122"/>
    <lineage>
        <taxon>Bacteria</taxon>
        <taxon>Pseudomonadati</taxon>
        <taxon>Bacteroidota</taxon>
        <taxon>Flavobacteriia</taxon>
        <taxon>Flavobacteriales</taxon>
        <taxon>Flavobacteriaceae</taxon>
        <taxon>Aureibaculum</taxon>
    </lineage>
</organism>
<dbReference type="PRINTS" id="PR00455">
    <property type="entry name" value="HTHTETR"/>
</dbReference>
<dbReference type="InterPro" id="IPR050109">
    <property type="entry name" value="HTH-type_TetR-like_transc_reg"/>
</dbReference>
<dbReference type="InterPro" id="IPR001647">
    <property type="entry name" value="HTH_TetR"/>
</dbReference>